<feature type="region of interest" description="Disordered" evidence="1">
    <location>
        <begin position="1"/>
        <end position="24"/>
    </location>
</feature>
<feature type="compositionally biased region" description="Basic residues" evidence="1">
    <location>
        <begin position="57"/>
        <end position="70"/>
    </location>
</feature>
<evidence type="ECO:0000313" key="2">
    <source>
        <dbReference type="EMBL" id="KAG5376839.1"/>
    </source>
</evidence>
<evidence type="ECO:0000256" key="1">
    <source>
        <dbReference type="SAM" id="MobiDB-lite"/>
    </source>
</evidence>
<keyword evidence="3" id="KW-1185">Reference proteome</keyword>
<dbReference type="EMBL" id="JADBGQ010000010">
    <property type="protein sequence ID" value="KAG5376839.1"/>
    <property type="molecule type" value="Genomic_DNA"/>
</dbReference>
<feature type="region of interest" description="Disordered" evidence="1">
    <location>
        <begin position="49"/>
        <end position="88"/>
    </location>
</feature>
<protein>
    <submittedName>
        <fullName evidence="2">Uncharacterized protein</fullName>
    </submittedName>
</protein>
<sequence>MYCSLEQFCNDPNPNPKNSGRSPNLFLEVQVSGSPELVAGATVCRDHVQLDTTVRNPSRRARPPSVRRRLANSPTRRLSRPGETDEQE</sequence>
<name>A0ABQ7KQT0_BRACM</name>
<feature type="compositionally biased region" description="Polar residues" evidence="1">
    <location>
        <begin position="10"/>
        <end position="22"/>
    </location>
</feature>
<accession>A0ABQ7KQT0</accession>
<gene>
    <name evidence="2" type="primary">A10g506490.1_BraROA</name>
    <name evidence="2" type="ORF">IGI04_041435</name>
</gene>
<dbReference type="Proteomes" id="UP000823674">
    <property type="component" value="Chromosome A10"/>
</dbReference>
<reference evidence="2 3" key="1">
    <citation type="submission" date="2021-03" db="EMBL/GenBank/DDBJ databases">
        <authorList>
            <person name="King G.J."/>
            <person name="Bancroft I."/>
            <person name="Baten A."/>
            <person name="Bloomfield J."/>
            <person name="Borpatragohain P."/>
            <person name="He Z."/>
            <person name="Irish N."/>
            <person name="Irwin J."/>
            <person name="Liu K."/>
            <person name="Mauleon R.P."/>
            <person name="Moore J."/>
            <person name="Morris R."/>
            <person name="Ostergaard L."/>
            <person name="Wang B."/>
            <person name="Wells R."/>
        </authorList>
    </citation>
    <scope>NUCLEOTIDE SEQUENCE [LARGE SCALE GENOMIC DNA]</scope>
    <source>
        <strain evidence="2">R-o-18</strain>
        <tissue evidence="2">Leaf</tissue>
    </source>
</reference>
<organism evidence="2 3">
    <name type="scientific">Brassica rapa subsp. trilocularis</name>
    <dbReference type="NCBI Taxonomy" id="1813537"/>
    <lineage>
        <taxon>Eukaryota</taxon>
        <taxon>Viridiplantae</taxon>
        <taxon>Streptophyta</taxon>
        <taxon>Embryophyta</taxon>
        <taxon>Tracheophyta</taxon>
        <taxon>Spermatophyta</taxon>
        <taxon>Magnoliopsida</taxon>
        <taxon>eudicotyledons</taxon>
        <taxon>Gunneridae</taxon>
        <taxon>Pentapetalae</taxon>
        <taxon>rosids</taxon>
        <taxon>malvids</taxon>
        <taxon>Brassicales</taxon>
        <taxon>Brassicaceae</taxon>
        <taxon>Brassiceae</taxon>
        <taxon>Brassica</taxon>
    </lineage>
</organism>
<comment type="caution">
    <text evidence="2">The sequence shown here is derived from an EMBL/GenBank/DDBJ whole genome shotgun (WGS) entry which is preliminary data.</text>
</comment>
<proteinExistence type="predicted"/>
<evidence type="ECO:0000313" key="3">
    <source>
        <dbReference type="Proteomes" id="UP000823674"/>
    </source>
</evidence>